<comment type="similarity">
    <text evidence="1">Belongs to the N-acetylmuramoyl-L-alanine amidase 2 family.</text>
</comment>
<dbReference type="CDD" id="cd06583">
    <property type="entry name" value="PGRP"/>
    <property type="match status" value="1"/>
</dbReference>
<keyword evidence="2" id="KW-0175">Coiled coil</keyword>
<name>S9P839_CYSF2</name>
<dbReference type="eggNOG" id="COG3023">
    <property type="taxonomic scope" value="Bacteria"/>
</dbReference>
<protein>
    <recommendedName>
        <fullName evidence="7">N-acetylmuramoyl-L-alanine amidase</fullName>
    </recommendedName>
</protein>
<keyword evidence="6" id="KW-1185">Reference proteome</keyword>
<gene>
    <name evidence="5" type="ORF">D187_003215</name>
</gene>
<evidence type="ECO:0000313" key="6">
    <source>
        <dbReference type="Proteomes" id="UP000011682"/>
    </source>
</evidence>
<dbReference type="SUPFAM" id="SSF55846">
    <property type="entry name" value="N-acetylmuramoyl-L-alanine amidase-like"/>
    <property type="match status" value="1"/>
</dbReference>
<proteinExistence type="inferred from homology"/>
<reference evidence="5" key="1">
    <citation type="submission" date="2013-05" db="EMBL/GenBank/DDBJ databases">
        <title>Genome assembly of Cystobacter fuscus DSM 2262.</title>
        <authorList>
            <person name="Sharma G."/>
            <person name="Khatri I."/>
            <person name="Kaur C."/>
            <person name="Mayilraj S."/>
            <person name="Subramanian S."/>
        </authorList>
    </citation>
    <scope>NUCLEOTIDE SEQUENCE [LARGE SCALE GENOMIC DNA]</scope>
    <source>
        <strain evidence="5">DSM 2262</strain>
    </source>
</reference>
<dbReference type="InterPro" id="IPR015510">
    <property type="entry name" value="PGRP"/>
</dbReference>
<evidence type="ECO:0000259" key="3">
    <source>
        <dbReference type="SMART" id="SM00644"/>
    </source>
</evidence>
<feature type="domain" description="Peptidoglycan recognition protein family" evidence="4">
    <location>
        <begin position="202"/>
        <end position="360"/>
    </location>
</feature>
<evidence type="ECO:0000256" key="1">
    <source>
        <dbReference type="ARBA" id="ARBA00007553"/>
    </source>
</evidence>
<dbReference type="SMART" id="SM00701">
    <property type="entry name" value="PGRP"/>
    <property type="match status" value="1"/>
</dbReference>
<organism evidence="5 6">
    <name type="scientific">Cystobacter fuscus (strain ATCC 25194 / DSM 2262 / NBRC 100088 / M29)</name>
    <dbReference type="NCBI Taxonomy" id="1242864"/>
    <lineage>
        <taxon>Bacteria</taxon>
        <taxon>Pseudomonadati</taxon>
        <taxon>Myxococcota</taxon>
        <taxon>Myxococcia</taxon>
        <taxon>Myxococcales</taxon>
        <taxon>Cystobacterineae</taxon>
        <taxon>Archangiaceae</taxon>
        <taxon>Cystobacter</taxon>
    </lineage>
</organism>
<feature type="coiled-coil region" evidence="2">
    <location>
        <begin position="377"/>
        <end position="404"/>
    </location>
</feature>
<dbReference type="InterPro" id="IPR002502">
    <property type="entry name" value="Amidase_domain"/>
</dbReference>
<dbReference type="PANTHER" id="PTHR11022">
    <property type="entry name" value="PEPTIDOGLYCAN RECOGNITION PROTEIN"/>
    <property type="match status" value="1"/>
</dbReference>
<dbReference type="InterPro" id="IPR036505">
    <property type="entry name" value="Amidase/PGRP_sf"/>
</dbReference>
<dbReference type="GO" id="GO:0008270">
    <property type="term" value="F:zinc ion binding"/>
    <property type="evidence" value="ECO:0007669"/>
    <property type="project" value="InterPro"/>
</dbReference>
<dbReference type="Gene3D" id="3.40.80.10">
    <property type="entry name" value="Peptidoglycan recognition protein-like"/>
    <property type="match status" value="1"/>
</dbReference>
<dbReference type="GO" id="GO:0008745">
    <property type="term" value="F:N-acetylmuramoyl-L-alanine amidase activity"/>
    <property type="evidence" value="ECO:0007669"/>
    <property type="project" value="InterPro"/>
</dbReference>
<dbReference type="PANTHER" id="PTHR11022:SF41">
    <property type="entry name" value="PEPTIDOGLYCAN-RECOGNITION PROTEIN LC-RELATED"/>
    <property type="match status" value="1"/>
</dbReference>
<dbReference type="EMBL" id="ANAH02000018">
    <property type="protein sequence ID" value="EPX59311.1"/>
    <property type="molecule type" value="Genomic_DNA"/>
</dbReference>
<evidence type="ECO:0000259" key="4">
    <source>
        <dbReference type="SMART" id="SM00701"/>
    </source>
</evidence>
<feature type="domain" description="N-acetylmuramoyl-L-alanine amidase" evidence="3">
    <location>
        <begin position="222"/>
        <end position="370"/>
    </location>
</feature>
<dbReference type="GO" id="GO:0009253">
    <property type="term" value="P:peptidoglycan catabolic process"/>
    <property type="evidence" value="ECO:0007669"/>
    <property type="project" value="InterPro"/>
</dbReference>
<comment type="caution">
    <text evidence="5">The sequence shown here is derived from an EMBL/GenBank/DDBJ whole genome shotgun (WGS) entry which is preliminary data.</text>
</comment>
<dbReference type="OrthoDB" id="8754850at2"/>
<dbReference type="Pfam" id="PF01510">
    <property type="entry name" value="Amidase_2"/>
    <property type="match status" value="1"/>
</dbReference>
<accession>S9P839</accession>
<dbReference type="RefSeq" id="WP_002643347.1">
    <property type="nucleotide sequence ID" value="NZ_ANAH02000018.1"/>
</dbReference>
<evidence type="ECO:0000256" key="2">
    <source>
        <dbReference type="SAM" id="Coils"/>
    </source>
</evidence>
<dbReference type="InterPro" id="IPR006619">
    <property type="entry name" value="PGRP_domain_met/bac"/>
</dbReference>
<evidence type="ECO:0008006" key="7">
    <source>
        <dbReference type="Google" id="ProtNLM"/>
    </source>
</evidence>
<dbReference type="AlphaFoldDB" id="S9P839"/>
<evidence type="ECO:0000313" key="5">
    <source>
        <dbReference type="EMBL" id="EPX59311.1"/>
    </source>
</evidence>
<dbReference type="SMART" id="SM00644">
    <property type="entry name" value="Ami_2"/>
    <property type="match status" value="1"/>
</dbReference>
<dbReference type="Proteomes" id="UP000011682">
    <property type="component" value="Unassembled WGS sequence"/>
</dbReference>
<sequence length="419" mass="46244">MSGKKGSASGDRSSYPWIGRALPSSAVLREKPVKNPRATYTGRIIDIPQDTIVTVSGCEQGWLQLEANVGGKPYKGYVSQELIQYVSPKFNASTNSVAQYRAFVKSGFWPLAVGPLTTFSETDRQTLLKELNSAQLAQMMNAVLLTMPALDVSLRPGFLFQPSALARVTKTITDLDPTAATAGKRWAAAKVKRLEVGANATVSVVSRAAWGALARKQDKDWYEYPTGAPLPLTNIVVHHTTDSLKQTVKELQVKEMKDGYSDMPYHFVITSDGTINEGRIIGAMGAHAGQFEGNKDKKKDPDYGSIGIVLCGDFENRWENGWNPDKPTARQLESLQRLLNHLVLEYKIDSNRILRHSEVKRDGAPKVCPGANLSLYIDSMKKKARDFLVEIEAAEKELKTAEHLALHLPPSPNRVFRGH</sequence>